<gene>
    <name evidence="1" type="ORF">KC01_LOCUS15198</name>
</gene>
<reference evidence="1 2" key="1">
    <citation type="submission" date="2024-04" db="EMBL/GenBank/DDBJ databases">
        <authorList>
            <person name="Waldvogel A.-M."/>
            <person name="Schoenle A."/>
        </authorList>
    </citation>
    <scope>NUCLEOTIDE SEQUENCE [LARGE SCALE GENOMIC DNA]</scope>
</reference>
<evidence type="ECO:0000313" key="1">
    <source>
        <dbReference type="EMBL" id="CAL1584944.1"/>
    </source>
</evidence>
<proteinExistence type="predicted"/>
<evidence type="ECO:0000313" key="2">
    <source>
        <dbReference type="Proteomes" id="UP001497482"/>
    </source>
</evidence>
<dbReference type="Proteomes" id="UP001497482">
    <property type="component" value="Chromosome 16"/>
</dbReference>
<sequence>MEADELECDELEVTREELVKIIQDRVNCRLLQTPANLSKLSTLLSLWNEKEKLYTDLYNLFESVSKCEGVVRQLYKKLGWQYKDLLDGNDFESNCGSTCEQTDDEDECHSPALSNTPTIVVEEENATEAPEACPSTTAKTGTCPF</sequence>
<organism evidence="1 2">
    <name type="scientific">Knipowitschia caucasica</name>
    <name type="common">Caucasian dwarf goby</name>
    <name type="synonym">Pomatoschistus caucasicus</name>
    <dbReference type="NCBI Taxonomy" id="637954"/>
    <lineage>
        <taxon>Eukaryota</taxon>
        <taxon>Metazoa</taxon>
        <taxon>Chordata</taxon>
        <taxon>Craniata</taxon>
        <taxon>Vertebrata</taxon>
        <taxon>Euteleostomi</taxon>
        <taxon>Actinopterygii</taxon>
        <taxon>Neopterygii</taxon>
        <taxon>Teleostei</taxon>
        <taxon>Neoteleostei</taxon>
        <taxon>Acanthomorphata</taxon>
        <taxon>Gobiaria</taxon>
        <taxon>Gobiiformes</taxon>
        <taxon>Gobioidei</taxon>
        <taxon>Gobiidae</taxon>
        <taxon>Gobiinae</taxon>
        <taxon>Knipowitschia</taxon>
    </lineage>
</organism>
<accession>A0AAV2KAI0</accession>
<keyword evidence="2" id="KW-1185">Reference proteome</keyword>
<dbReference type="EMBL" id="OZ035838">
    <property type="protein sequence ID" value="CAL1584944.1"/>
    <property type="molecule type" value="Genomic_DNA"/>
</dbReference>
<name>A0AAV2KAI0_KNICA</name>
<protein>
    <submittedName>
        <fullName evidence="1">Uncharacterized protein</fullName>
    </submittedName>
</protein>
<dbReference type="AlphaFoldDB" id="A0AAV2KAI0"/>